<evidence type="ECO:0000313" key="4">
    <source>
        <dbReference type="Proteomes" id="UP000797356"/>
    </source>
</evidence>
<evidence type="ECO:0000256" key="1">
    <source>
        <dbReference type="SAM" id="Coils"/>
    </source>
</evidence>
<gene>
    <name evidence="3" type="ORF">COCNU_06G015870</name>
</gene>
<reference evidence="3" key="1">
    <citation type="journal article" date="2017" name="Gigascience">
        <title>The genome draft of coconut (Cocos nucifera).</title>
        <authorList>
            <person name="Xiao Y."/>
            <person name="Xu P."/>
            <person name="Fan H."/>
            <person name="Baudouin L."/>
            <person name="Xia W."/>
            <person name="Bocs S."/>
            <person name="Xu J."/>
            <person name="Li Q."/>
            <person name="Guo A."/>
            <person name="Zhou L."/>
            <person name="Li J."/>
            <person name="Wu Y."/>
            <person name="Ma Z."/>
            <person name="Armero A."/>
            <person name="Issali A.E."/>
            <person name="Liu N."/>
            <person name="Peng M."/>
            <person name="Yang Y."/>
        </authorList>
    </citation>
    <scope>NUCLEOTIDE SEQUENCE</scope>
    <source>
        <tissue evidence="3">Spear leaf of Hainan Tall coconut</tissue>
    </source>
</reference>
<evidence type="ECO:0000256" key="2">
    <source>
        <dbReference type="SAM" id="MobiDB-lite"/>
    </source>
</evidence>
<keyword evidence="1" id="KW-0175">Coiled coil</keyword>
<name>A0A8K0ICF9_COCNU</name>
<dbReference type="EMBL" id="CM017877">
    <property type="protein sequence ID" value="KAG1347758.1"/>
    <property type="molecule type" value="Genomic_DNA"/>
</dbReference>
<protein>
    <submittedName>
        <fullName evidence="3">Uncharacterized protein</fullName>
    </submittedName>
</protein>
<dbReference type="AlphaFoldDB" id="A0A8K0ICF9"/>
<reference evidence="3" key="2">
    <citation type="submission" date="2019-07" db="EMBL/GenBank/DDBJ databases">
        <authorList>
            <person name="Yang Y."/>
            <person name="Bocs S."/>
            <person name="Baudouin L."/>
        </authorList>
    </citation>
    <scope>NUCLEOTIDE SEQUENCE</scope>
    <source>
        <tissue evidence="3">Spear leaf of Hainan Tall coconut</tissue>
    </source>
</reference>
<comment type="caution">
    <text evidence="3">The sequence shown here is derived from an EMBL/GenBank/DDBJ whole genome shotgun (WGS) entry which is preliminary data.</text>
</comment>
<keyword evidence="4" id="KW-1185">Reference proteome</keyword>
<feature type="region of interest" description="Disordered" evidence="2">
    <location>
        <begin position="90"/>
        <end position="109"/>
    </location>
</feature>
<organism evidence="3 4">
    <name type="scientific">Cocos nucifera</name>
    <name type="common">Coconut palm</name>
    <dbReference type="NCBI Taxonomy" id="13894"/>
    <lineage>
        <taxon>Eukaryota</taxon>
        <taxon>Viridiplantae</taxon>
        <taxon>Streptophyta</taxon>
        <taxon>Embryophyta</taxon>
        <taxon>Tracheophyta</taxon>
        <taxon>Spermatophyta</taxon>
        <taxon>Magnoliopsida</taxon>
        <taxon>Liliopsida</taxon>
        <taxon>Arecaceae</taxon>
        <taxon>Arecoideae</taxon>
        <taxon>Cocoseae</taxon>
        <taxon>Attaleinae</taxon>
        <taxon>Cocos</taxon>
    </lineage>
</organism>
<sequence>MDPRTMNPTDLEVVHQAAKKRKASTASAPKCSRSEVILAQPIVRGSSGPINVPRKEISALAKAMVLLRSATPMEPALRASASYSKRSLGGPKISIRMSNHGPNVLRPSKDAKEKAAQATRRADDAHLSKLKMEDENWLLKEEVKQLESELAKARLDAEAWVLAKKEARKEQIEATKVAVVEAFRSSTELCDIKMEFALASYLQGGEDLKEKIRKNFPYLNLGHLESDEDVVEEVEDRKVWMEDIFSPTHEDYMAKDVASAPPPTVIVLPD</sequence>
<accession>A0A8K0ICF9</accession>
<proteinExistence type="predicted"/>
<feature type="coiled-coil region" evidence="1">
    <location>
        <begin position="129"/>
        <end position="163"/>
    </location>
</feature>
<dbReference type="Proteomes" id="UP000797356">
    <property type="component" value="Chromosome 6"/>
</dbReference>
<evidence type="ECO:0000313" key="3">
    <source>
        <dbReference type="EMBL" id="KAG1347758.1"/>
    </source>
</evidence>